<accession>S7PDG7</accession>
<comment type="similarity">
    <text evidence="6">Belongs to the TRAFAC class dynamin-like GTPase superfamily. GB1/RHD3 GTPase family.</text>
</comment>
<dbReference type="SUPFAM" id="SSF52540">
    <property type="entry name" value="P-loop containing nucleoside triphosphate hydrolases"/>
    <property type="match status" value="2"/>
</dbReference>
<keyword evidence="1" id="KW-0399">Innate immunity</keyword>
<feature type="domain" description="GB1/RHD3-type G" evidence="8">
    <location>
        <begin position="651"/>
        <end position="916"/>
    </location>
</feature>
<dbReference type="InterPro" id="IPR037684">
    <property type="entry name" value="GBP_C"/>
</dbReference>
<keyword evidence="10" id="KW-1185">Reference proteome</keyword>
<dbReference type="EMBL" id="KE161927">
    <property type="protein sequence ID" value="EPQ05952.1"/>
    <property type="molecule type" value="Genomic_DNA"/>
</dbReference>
<dbReference type="Pfam" id="PF02841">
    <property type="entry name" value="GBP_C"/>
    <property type="match status" value="3"/>
</dbReference>
<evidence type="ECO:0000256" key="4">
    <source>
        <dbReference type="ARBA" id="ARBA00022859"/>
    </source>
</evidence>
<evidence type="ECO:0000256" key="1">
    <source>
        <dbReference type="ARBA" id="ARBA00022588"/>
    </source>
</evidence>
<dbReference type="PROSITE" id="PS51715">
    <property type="entry name" value="G_GB1_RHD3"/>
    <property type="match status" value="2"/>
</dbReference>
<dbReference type="eggNOG" id="KOG2037">
    <property type="taxonomic scope" value="Eukaryota"/>
</dbReference>
<dbReference type="FunFam" id="3.40.50.300:FF:000422">
    <property type="entry name" value="Guanylate-binding protein 1"/>
    <property type="match status" value="2"/>
</dbReference>
<dbReference type="InterPro" id="IPR015894">
    <property type="entry name" value="Guanylate-bd_N"/>
</dbReference>
<dbReference type="CDD" id="cd16269">
    <property type="entry name" value="GBP_C"/>
    <property type="match status" value="2"/>
</dbReference>
<evidence type="ECO:0000259" key="8">
    <source>
        <dbReference type="PROSITE" id="PS51715"/>
    </source>
</evidence>
<evidence type="ECO:0000313" key="9">
    <source>
        <dbReference type="EMBL" id="EPQ05952.1"/>
    </source>
</evidence>
<dbReference type="GO" id="GO:0005525">
    <property type="term" value="F:GTP binding"/>
    <property type="evidence" value="ECO:0007669"/>
    <property type="project" value="UniProtKB-KW"/>
</dbReference>
<protein>
    <submittedName>
        <fullName evidence="9">Guanylate-binding protein 6</fullName>
    </submittedName>
</protein>
<reference evidence="9 10" key="1">
    <citation type="journal article" date="2013" name="Nat. Commun.">
        <title>Genome analysis reveals insights into physiology and longevity of the Brandt's bat Myotis brandtii.</title>
        <authorList>
            <person name="Seim I."/>
            <person name="Fang X."/>
            <person name="Xiong Z."/>
            <person name="Lobanov A.V."/>
            <person name="Huang Z."/>
            <person name="Ma S."/>
            <person name="Feng Y."/>
            <person name="Turanov A.A."/>
            <person name="Zhu Y."/>
            <person name="Lenz T.L."/>
            <person name="Gerashchenko M.V."/>
            <person name="Fan D."/>
            <person name="Hee Yim S."/>
            <person name="Yao X."/>
            <person name="Jordan D."/>
            <person name="Xiong Y."/>
            <person name="Ma Y."/>
            <person name="Lyapunov A.N."/>
            <person name="Chen G."/>
            <person name="Kulakova O.I."/>
            <person name="Sun Y."/>
            <person name="Lee S.G."/>
            <person name="Bronson R.T."/>
            <person name="Moskalev A.A."/>
            <person name="Sunyaev S.R."/>
            <person name="Zhang G."/>
            <person name="Krogh A."/>
            <person name="Wang J."/>
            <person name="Gladyshev V.N."/>
        </authorList>
    </citation>
    <scope>NUCLEOTIDE SEQUENCE [LARGE SCALE GENOMIC DNA]</scope>
</reference>
<evidence type="ECO:0000256" key="6">
    <source>
        <dbReference type="PROSITE-ProRule" id="PRU01052"/>
    </source>
</evidence>
<proteinExistence type="inferred from homology"/>
<keyword evidence="5" id="KW-0342">GTP-binding</keyword>
<dbReference type="Proteomes" id="UP000052978">
    <property type="component" value="Unassembled WGS sequence"/>
</dbReference>
<dbReference type="PANTHER" id="PTHR10751">
    <property type="entry name" value="GUANYLATE BINDING PROTEIN"/>
    <property type="match status" value="1"/>
</dbReference>
<dbReference type="AlphaFoldDB" id="S7PDG7"/>
<name>S7PDG7_MYOBR</name>
<dbReference type="SUPFAM" id="SSF48340">
    <property type="entry name" value="Interferon-induced guanylate-binding protein 1 (GBP1), C-terminal domain"/>
    <property type="match status" value="2"/>
</dbReference>
<dbReference type="FunFam" id="1.20.1000.10:FF:000001">
    <property type="entry name" value="Guanylate binding protein 1"/>
    <property type="match status" value="1"/>
</dbReference>
<dbReference type="Gene3D" id="1.20.1000.10">
    <property type="entry name" value="Guanylate-binding protein, C-terminal domain"/>
    <property type="match status" value="3"/>
</dbReference>
<dbReference type="InterPro" id="IPR030386">
    <property type="entry name" value="G_GB1_RHD3_dom"/>
</dbReference>
<evidence type="ECO:0000256" key="7">
    <source>
        <dbReference type="SAM" id="Coils"/>
    </source>
</evidence>
<evidence type="ECO:0000256" key="2">
    <source>
        <dbReference type="ARBA" id="ARBA00022741"/>
    </source>
</evidence>
<evidence type="ECO:0000313" key="10">
    <source>
        <dbReference type="Proteomes" id="UP000052978"/>
    </source>
</evidence>
<dbReference type="GO" id="GO:0003924">
    <property type="term" value="F:GTPase activity"/>
    <property type="evidence" value="ECO:0007669"/>
    <property type="project" value="InterPro"/>
</dbReference>
<dbReference type="InterPro" id="IPR003191">
    <property type="entry name" value="Guanylate-bd/ATL_C"/>
</dbReference>
<dbReference type="Pfam" id="PF02263">
    <property type="entry name" value="GBP"/>
    <property type="match status" value="3"/>
</dbReference>
<evidence type="ECO:0000256" key="5">
    <source>
        <dbReference type="ARBA" id="ARBA00023134"/>
    </source>
</evidence>
<keyword evidence="4" id="KW-0391">Immunity</keyword>
<dbReference type="InterPro" id="IPR036543">
    <property type="entry name" value="Guanylate-bd_C_sf"/>
</dbReference>
<evidence type="ECO:0000256" key="3">
    <source>
        <dbReference type="ARBA" id="ARBA00022801"/>
    </source>
</evidence>
<dbReference type="GO" id="GO:0045087">
    <property type="term" value="P:innate immune response"/>
    <property type="evidence" value="ECO:0007669"/>
    <property type="project" value="UniProtKB-KW"/>
</dbReference>
<dbReference type="InterPro" id="IPR027417">
    <property type="entry name" value="P-loop_NTPase"/>
</dbReference>
<keyword evidence="3" id="KW-0378">Hydrolase</keyword>
<feature type="coiled-coil region" evidence="7">
    <location>
        <begin position="481"/>
        <end position="588"/>
    </location>
</feature>
<keyword evidence="7" id="KW-0175">Coiled coil</keyword>
<dbReference type="CDD" id="cd01851">
    <property type="entry name" value="GBP"/>
    <property type="match status" value="2"/>
</dbReference>
<gene>
    <name evidence="9" type="ORF">D623_10008216</name>
</gene>
<sequence length="1192" mass="135287">MASRPNMTAPICLVENNNEQLSVNQKALEILGQISQPVVVVAIVGLYRTGKSYLMNRLAGQNHGFPLGSTVQSKTKGIWMWCVPHPCKPDCTLVLLDTEGLGDVEKGDPKNDSWIFALAVLLCSSFVYNSLSTINHQALEQLHYVTELTELIRAKSSPTPDGVEDSSEFVSFFPDFIWTVRDFTLELKLNGHPITADEYLENALKLIPGRNPKAQISNLPRECIRHFFPRRKCFVFDRPTNDKELLAHIEEVAEYQLDPKFQEQTKNFCSFIFTETRIKTLREGIRVTGKRLRTLVVTYVDAINSGAVPCLENAVTTLAQLENSGAVQKAANHYSEQMAQRVSFPTDTLQELLDLHAACEKEAIAIFMERSFKDDNQAFLKNLVEIIKDKKDEFLLQNEEASVKFCQEKLEQLSKSLMEGISAGIFSVPGGHKLYMETKERLEQDYWQVPRKGVKAHEVLHRFLQSQAATENSILQADKALTDGEKAMAAERAKKEAAEKEQELMRQKLQEQQQQMEAQKKSLEENILQLKEKLERERENILREQNMMLEHKLKIQEDLLRDGFKKKSEEMNAEINHLRNTIDTTQNDNTPWIAKTIDRIGTELTSILCAPGLQVAMASRPNMTAPICLVENNNEQLSVNQKALEILGQISQPVVVVAIVGLYRTGKSYLMNRLAGQNHGFPLGSTVQSKTKGIWMWCVPHPCKPDCTLVLLDTEGLGDVEKGDPKNDSWIFALAVLLCSSFVYNSMSTINHQALEQLQYPSRNPASMCHGFSGNGDPPGPSYVTELTERIRAKSSTTPDGVEDSTEFVSFFPDFIWAVRDFILELELNGRPITEDEYLENALKLIPGLNLKAQSSNLPRECIRHFFPRRKCFVFDRPIIDKELLAHIEQVAEYQLAKFFKEQTKNFCSYILTQARTKTLRKGITVTGKRLRTLVVTYVDAINSGAVPCLENAEIIKDKQDKILLQNEEASVKFCQEKLEQLSKSLMEGISAGIFSVPGGHKLYMETKERLEQDYWQVPRKGVKAHEVLHRFLQSQAATENSILQADKALTDGEKAMAAERAKKEAAEKEQELMRQKLQEQQQQMEAQKKSLEENILQLKEKLERERENILREQNMMLEHKLKVQEDLLREGFKNKSELMNAEINHLRNKIDTAQKDNTSWIEKAIDVLSILCSTGKVVGDILKGIGSLKKK</sequence>
<feature type="domain" description="GB1/RHD3-type G" evidence="8">
    <location>
        <begin position="35"/>
        <end position="277"/>
    </location>
</feature>
<feature type="coiled-coil region" evidence="7">
    <location>
        <begin position="1050"/>
        <end position="1164"/>
    </location>
</feature>
<dbReference type="Gene3D" id="3.40.50.300">
    <property type="entry name" value="P-loop containing nucleotide triphosphate hydrolases"/>
    <property type="match status" value="2"/>
</dbReference>
<keyword evidence="2" id="KW-0547">Nucleotide-binding</keyword>
<organism evidence="9 10">
    <name type="scientific">Myotis brandtii</name>
    <name type="common">Brandt's bat</name>
    <dbReference type="NCBI Taxonomy" id="109478"/>
    <lineage>
        <taxon>Eukaryota</taxon>
        <taxon>Metazoa</taxon>
        <taxon>Chordata</taxon>
        <taxon>Craniata</taxon>
        <taxon>Vertebrata</taxon>
        <taxon>Euteleostomi</taxon>
        <taxon>Mammalia</taxon>
        <taxon>Eutheria</taxon>
        <taxon>Laurasiatheria</taxon>
        <taxon>Chiroptera</taxon>
        <taxon>Yangochiroptera</taxon>
        <taxon>Vespertilionidae</taxon>
        <taxon>Myotis</taxon>
    </lineage>
</organism>